<evidence type="ECO:0000256" key="7">
    <source>
        <dbReference type="HAMAP-Rule" id="MF_01416"/>
    </source>
</evidence>
<organism evidence="8 9">
    <name type="scientific">Actinomyces respiraculi</name>
    <dbReference type="NCBI Taxonomy" id="2744574"/>
    <lineage>
        <taxon>Bacteria</taxon>
        <taxon>Bacillati</taxon>
        <taxon>Actinomycetota</taxon>
        <taxon>Actinomycetes</taxon>
        <taxon>Actinomycetales</taxon>
        <taxon>Actinomycetaceae</taxon>
        <taxon>Actinomyces</taxon>
    </lineage>
</organism>
<dbReference type="HAMAP" id="MF_01416">
    <property type="entry name" value="ATP_synth_delta_bact"/>
    <property type="match status" value="1"/>
</dbReference>
<dbReference type="RefSeq" id="WP_166855842.1">
    <property type="nucleotide sequence ID" value="NZ_CP063989.1"/>
</dbReference>
<dbReference type="AlphaFoldDB" id="A0A7T0LJL4"/>
<keyword evidence="6 7" id="KW-0066">ATP synthesis</keyword>
<dbReference type="PRINTS" id="PR00125">
    <property type="entry name" value="ATPASEDELTA"/>
</dbReference>
<keyword evidence="4 7" id="KW-0406">Ion transport</keyword>
<evidence type="ECO:0000313" key="9">
    <source>
        <dbReference type="Proteomes" id="UP000594637"/>
    </source>
</evidence>
<dbReference type="GO" id="GO:0046933">
    <property type="term" value="F:proton-transporting ATP synthase activity, rotational mechanism"/>
    <property type="evidence" value="ECO:0007669"/>
    <property type="project" value="UniProtKB-UniRule"/>
</dbReference>
<dbReference type="Proteomes" id="UP000594637">
    <property type="component" value="Chromosome"/>
</dbReference>
<proteinExistence type="inferred from homology"/>
<accession>A0A7T0LJL4</accession>
<evidence type="ECO:0000256" key="5">
    <source>
        <dbReference type="ARBA" id="ARBA00023136"/>
    </source>
</evidence>
<evidence type="ECO:0000256" key="4">
    <source>
        <dbReference type="ARBA" id="ARBA00023065"/>
    </source>
</evidence>
<dbReference type="NCBIfam" id="TIGR01145">
    <property type="entry name" value="ATP_synt_delta"/>
    <property type="match status" value="1"/>
</dbReference>
<keyword evidence="3 7" id="KW-0375">Hydrogen ion transport</keyword>
<keyword evidence="9" id="KW-1185">Reference proteome</keyword>
<keyword evidence="7" id="KW-0139">CF(1)</keyword>
<evidence type="ECO:0000313" key="8">
    <source>
        <dbReference type="EMBL" id="QPL04860.1"/>
    </source>
</evidence>
<evidence type="ECO:0000256" key="6">
    <source>
        <dbReference type="ARBA" id="ARBA00023310"/>
    </source>
</evidence>
<keyword evidence="7" id="KW-1003">Cell membrane</keyword>
<comment type="function">
    <text evidence="7">This protein is part of the stalk that links CF(0) to CF(1). It either transmits conformational changes from CF(0) to CF(1) or is implicated in proton conduction.</text>
</comment>
<dbReference type="KEGG" id="arep:ID810_08885"/>
<dbReference type="Pfam" id="PF00213">
    <property type="entry name" value="OSCP"/>
    <property type="match status" value="1"/>
</dbReference>
<keyword evidence="5 7" id="KW-0472">Membrane</keyword>
<dbReference type="GO" id="GO:0045259">
    <property type="term" value="C:proton-transporting ATP synthase complex"/>
    <property type="evidence" value="ECO:0007669"/>
    <property type="project" value="UniProtKB-KW"/>
</dbReference>
<reference evidence="8 9" key="1">
    <citation type="submission" date="2020-11" db="EMBL/GenBank/DDBJ databases">
        <title>Actinomyces sp. ZJ750.</title>
        <authorList>
            <person name="Zhou J."/>
        </authorList>
    </citation>
    <scope>NUCLEOTIDE SEQUENCE [LARGE SCALE GENOMIC DNA]</scope>
    <source>
        <strain evidence="8 9">ZJ750</strain>
    </source>
</reference>
<sequence length="271" mass="28797">MNTGTAASRTAASQAWDPVLLAAGAQGLELGEQILLVAHLIAVNPLRGPLTDPGRSADDKAALAARLFTDRADERVVALLQSLVRGRWSRPVDLVSALHDLGIEAILSGARSGGTIEAVEQELFDVTDVLKGNRELRTALAPSRRTATETRVALAHRVFGPHLSATALSLLTWCVYHGAEGGVPANLRRVTELAAAMQQRVIADVVTAVPMTTAQEERLRTLLTRRAGTEVELNTVIDPQVVGGVKITMRDTVIDSTVRSSVQGLRSALVG</sequence>
<dbReference type="InterPro" id="IPR000711">
    <property type="entry name" value="ATPase_OSCP/dsu"/>
</dbReference>
<protein>
    <recommendedName>
        <fullName evidence="7">ATP synthase subunit delta</fullName>
    </recommendedName>
    <alternativeName>
        <fullName evidence="7">ATP synthase F(1) sector subunit delta</fullName>
    </alternativeName>
    <alternativeName>
        <fullName evidence="7">F-type ATPase subunit delta</fullName>
        <shortName evidence="7">F-ATPase subunit delta</shortName>
    </alternativeName>
</protein>
<dbReference type="PANTHER" id="PTHR11910">
    <property type="entry name" value="ATP SYNTHASE DELTA CHAIN"/>
    <property type="match status" value="1"/>
</dbReference>
<evidence type="ECO:0000256" key="1">
    <source>
        <dbReference type="ARBA" id="ARBA00004370"/>
    </source>
</evidence>
<name>A0A7T0LJL4_9ACTO</name>
<dbReference type="GO" id="GO:0005886">
    <property type="term" value="C:plasma membrane"/>
    <property type="evidence" value="ECO:0007669"/>
    <property type="project" value="UniProtKB-SubCell"/>
</dbReference>
<dbReference type="EMBL" id="CP063989">
    <property type="protein sequence ID" value="QPL04860.1"/>
    <property type="molecule type" value="Genomic_DNA"/>
</dbReference>
<gene>
    <name evidence="7 8" type="primary">atpH</name>
    <name evidence="8" type="ORF">ID810_08885</name>
</gene>
<evidence type="ECO:0000256" key="3">
    <source>
        <dbReference type="ARBA" id="ARBA00022781"/>
    </source>
</evidence>
<comment type="function">
    <text evidence="7">F(1)F(0) ATP synthase produces ATP from ADP in the presence of a proton or sodium gradient. F-type ATPases consist of two structural domains, F(1) containing the extramembraneous catalytic core and F(0) containing the membrane proton channel, linked together by a central stalk and a peripheral stalk. During catalysis, ATP synthesis in the catalytic domain of F(1) is coupled via a rotary mechanism of the central stalk subunits to proton translocation.</text>
</comment>
<keyword evidence="2 7" id="KW-0813">Transport</keyword>
<evidence type="ECO:0000256" key="2">
    <source>
        <dbReference type="ARBA" id="ARBA00022448"/>
    </source>
</evidence>
<comment type="subcellular location">
    <subcellularLocation>
        <location evidence="7">Cell membrane</location>
        <topology evidence="7">Peripheral membrane protein</topology>
    </subcellularLocation>
    <subcellularLocation>
        <location evidence="1">Membrane</location>
    </subcellularLocation>
</comment>
<comment type="similarity">
    <text evidence="7">Belongs to the ATPase delta chain family.</text>
</comment>